<dbReference type="EC" id="5.4.99.25" evidence="5"/>
<dbReference type="GO" id="GO:0160148">
    <property type="term" value="F:tRNA pseudouridine(55) synthase activity"/>
    <property type="evidence" value="ECO:0007669"/>
    <property type="project" value="UniProtKB-EC"/>
</dbReference>
<dbReference type="RefSeq" id="WP_143537677.1">
    <property type="nucleotide sequence ID" value="NZ_MQWD01000001.1"/>
</dbReference>
<dbReference type="GO" id="GO:0003723">
    <property type="term" value="F:RNA binding"/>
    <property type="evidence" value="ECO:0007669"/>
    <property type="project" value="InterPro"/>
</dbReference>
<evidence type="ECO:0000256" key="1">
    <source>
        <dbReference type="ARBA" id="ARBA00000385"/>
    </source>
</evidence>
<evidence type="ECO:0000256" key="3">
    <source>
        <dbReference type="ARBA" id="ARBA00022694"/>
    </source>
</evidence>
<sequence length="242" mass="26113">MADDLRIVTEAAGLGDPVEPAAILVDKPQGLTSFGVVKKVRWALGVKKVGHAGTLDPMATGLLIVLVGREATRQQDRFMGLPKAYTATVRLGQTTATYDADSEVETETDASRVTDGQIETALGDFRGDILQRPPIYSAIKKGGERLYKKARRGEEVEIEPRPTTVYAFDVLDRRGDDLDVRVECSKGTYVRSLAHDLGQALGVGGHLVALRREAIGPFEAREAFGLDALVEAARGPEALRDA</sequence>
<dbReference type="AlphaFoldDB" id="A0A271J2E3"/>
<comment type="caution">
    <text evidence="8">The sequence shown here is derived from an EMBL/GenBank/DDBJ whole genome shotgun (WGS) entry which is preliminary data.</text>
</comment>
<organism evidence="8 9">
    <name type="scientific">Rubrivirga marina</name>
    <dbReference type="NCBI Taxonomy" id="1196024"/>
    <lineage>
        <taxon>Bacteria</taxon>
        <taxon>Pseudomonadati</taxon>
        <taxon>Rhodothermota</taxon>
        <taxon>Rhodothermia</taxon>
        <taxon>Rhodothermales</taxon>
        <taxon>Rubricoccaceae</taxon>
        <taxon>Rubrivirga</taxon>
    </lineage>
</organism>
<keyword evidence="3 5" id="KW-0819">tRNA processing</keyword>
<dbReference type="GO" id="GO:1990481">
    <property type="term" value="P:mRNA pseudouridine synthesis"/>
    <property type="evidence" value="ECO:0007669"/>
    <property type="project" value="TreeGrafter"/>
</dbReference>
<dbReference type="EMBL" id="MQWD01000001">
    <property type="protein sequence ID" value="PAP77676.1"/>
    <property type="molecule type" value="Genomic_DNA"/>
</dbReference>
<feature type="domain" description="tRNA pseudouridylate synthase B C-terminal" evidence="7">
    <location>
        <begin position="191"/>
        <end position="233"/>
    </location>
</feature>
<dbReference type="InterPro" id="IPR002501">
    <property type="entry name" value="PsdUridine_synth_N"/>
</dbReference>
<keyword evidence="4 5" id="KW-0413">Isomerase</keyword>
<dbReference type="InterPro" id="IPR032819">
    <property type="entry name" value="TruB_C"/>
</dbReference>
<reference evidence="8 9" key="1">
    <citation type="submission" date="2016-11" db="EMBL/GenBank/DDBJ databases">
        <title>Study of marine rhodopsin-containing bacteria.</title>
        <authorList>
            <person name="Yoshizawa S."/>
            <person name="Kumagai Y."/>
            <person name="Kogure K."/>
        </authorList>
    </citation>
    <scope>NUCLEOTIDE SEQUENCE [LARGE SCALE GENOMIC DNA]</scope>
    <source>
        <strain evidence="8 9">SAORIC-28</strain>
    </source>
</reference>
<dbReference type="InterPro" id="IPR020103">
    <property type="entry name" value="PsdUridine_synth_cat_dom_sf"/>
</dbReference>
<evidence type="ECO:0000256" key="4">
    <source>
        <dbReference type="ARBA" id="ARBA00023235"/>
    </source>
</evidence>
<proteinExistence type="inferred from homology"/>
<dbReference type="SUPFAM" id="SSF55120">
    <property type="entry name" value="Pseudouridine synthase"/>
    <property type="match status" value="1"/>
</dbReference>
<dbReference type="Proteomes" id="UP000216339">
    <property type="component" value="Unassembled WGS sequence"/>
</dbReference>
<dbReference type="OrthoDB" id="9802309at2"/>
<evidence type="ECO:0000313" key="9">
    <source>
        <dbReference type="Proteomes" id="UP000216339"/>
    </source>
</evidence>
<evidence type="ECO:0000259" key="6">
    <source>
        <dbReference type="Pfam" id="PF01509"/>
    </source>
</evidence>
<evidence type="ECO:0000259" key="7">
    <source>
        <dbReference type="Pfam" id="PF16198"/>
    </source>
</evidence>
<dbReference type="Gene3D" id="3.30.2350.10">
    <property type="entry name" value="Pseudouridine synthase"/>
    <property type="match status" value="1"/>
</dbReference>
<feature type="active site" description="Nucleophile" evidence="5">
    <location>
        <position position="56"/>
    </location>
</feature>
<dbReference type="Pfam" id="PF01509">
    <property type="entry name" value="TruB_N"/>
    <property type="match status" value="1"/>
</dbReference>
<dbReference type="NCBIfam" id="TIGR00431">
    <property type="entry name" value="TruB"/>
    <property type="match status" value="1"/>
</dbReference>
<evidence type="ECO:0000256" key="5">
    <source>
        <dbReference type="HAMAP-Rule" id="MF_01080"/>
    </source>
</evidence>
<dbReference type="PANTHER" id="PTHR13767:SF2">
    <property type="entry name" value="PSEUDOURIDYLATE SYNTHASE TRUB1"/>
    <property type="match status" value="1"/>
</dbReference>
<name>A0A271J2E3_9BACT</name>
<comment type="similarity">
    <text evidence="2 5">Belongs to the pseudouridine synthase TruB family. Type 1 subfamily.</text>
</comment>
<accession>A0A271J2E3</accession>
<dbReference type="PANTHER" id="PTHR13767">
    <property type="entry name" value="TRNA-PSEUDOURIDINE SYNTHASE"/>
    <property type="match status" value="1"/>
</dbReference>
<dbReference type="GO" id="GO:0031119">
    <property type="term" value="P:tRNA pseudouridine synthesis"/>
    <property type="evidence" value="ECO:0007669"/>
    <property type="project" value="UniProtKB-UniRule"/>
</dbReference>
<dbReference type="HAMAP" id="MF_01080">
    <property type="entry name" value="TruB_bact"/>
    <property type="match status" value="1"/>
</dbReference>
<dbReference type="InterPro" id="IPR014780">
    <property type="entry name" value="tRNA_psdUridine_synth_TruB"/>
</dbReference>
<feature type="domain" description="Pseudouridine synthase II N-terminal" evidence="6">
    <location>
        <begin position="41"/>
        <end position="190"/>
    </location>
</feature>
<evidence type="ECO:0000313" key="8">
    <source>
        <dbReference type="EMBL" id="PAP77676.1"/>
    </source>
</evidence>
<comment type="function">
    <text evidence="5">Responsible for synthesis of pseudouridine from uracil-55 in the psi GC loop of transfer RNAs.</text>
</comment>
<evidence type="ECO:0000256" key="2">
    <source>
        <dbReference type="ARBA" id="ARBA00005642"/>
    </source>
</evidence>
<dbReference type="CDD" id="cd02573">
    <property type="entry name" value="PseudoU_synth_EcTruB"/>
    <property type="match status" value="1"/>
</dbReference>
<comment type="catalytic activity">
    <reaction evidence="1 5">
        <text>uridine(55) in tRNA = pseudouridine(55) in tRNA</text>
        <dbReference type="Rhea" id="RHEA:42532"/>
        <dbReference type="Rhea" id="RHEA-COMP:10101"/>
        <dbReference type="Rhea" id="RHEA-COMP:10102"/>
        <dbReference type="ChEBI" id="CHEBI:65314"/>
        <dbReference type="ChEBI" id="CHEBI:65315"/>
        <dbReference type="EC" id="5.4.99.25"/>
    </reaction>
</comment>
<protein>
    <recommendedName>
        <fullName evidence="5">tRNA pseudouridine synthase B</fullName>
        <ecNumber evidence="5">5.4.99.25</ecNumber>
    </recommendedName>
    <alternativeName>
        <fullName evidence="5">tRNA pseudouridine(55) synthase</fullName>
        <shortName evidence="5">Psi55 synthase</shortName>
    </alternativeName>
    <alternativeName>
        <fullName evidence="5">tRNA pseudouridylate synthase</fullName>
    </alternativeName>
    <alternativeName>
        <fullName evidence="5">tRNA-uridine isomerase</fullName>
    </alternativeName>
</protein>
<dbReference type="Pfam" id="PF16198">
    <property type="entry name" value="TruB_C_2"/>
    <property type="match status" value="1"/>
</dbReference>
<keyword evidence="9" id="KW-1185">Reference proteome</keyword>
<gene>
    <name evidence="5" type="primary">truB</name>
    <name evidence="8" type="ORF">BSZ37_15120</name>
</gene>